<organism evidence="1 2">
    <name type="scientific">Ornithinicoccus hortensis</name>
    <dbReference type="NCBI Taxonomy" id="82346"/>
    <lineage>
        <taxon>Bacteria</taxon>
        <taxon>Bacillati</taxon>
        <taxon>Actinomycetota</taxon>
        <taxon>Actinomycetes</taxon>
        <taxon>Micrococcales</taxon>
        <taxon>Intrasporangiaceae</taxon>
        <taxon>Ornithinicoccus</taxon>
    </lineage>
</organism>
<dbReference type="RefSeq" id="WP_141785841.1">
    <property type="nucleotide sequence ID" value="NZ_BAAAIK010000001.1"/>
</dbReference>
<comment type="caution">
    <text evidence="1">The sequence shown here is derived from an EMBL/GenBank/DDBJ whole genome shotgun (WGS) entry which is preliminary data.</text>
</comment>
<accession>A0A542YUZ1</accession>
<dbReference type="AlphaFoldDB" id="A0A542YUZ1"/>
<reference evidence="1 2" key="1">
    <citation type="submission" date="2019-06" db="EMBL/GenBank/DDBJ databases">
        <title>Sequencing the genomes of 1000 actinobacteria strains.</title>
        <authorList>
            <person name="Klenk H.-P."/>
        </authorList>
    </citation>
    <scope>NUCLEOTIDE SEQUENCE [LARGE SCALE GENOMIC DNA]</scope>
    <source>
        <strain evidence="1 2">DSM 12335</strain>
    </source>
</reference>
<name>A0A542YUZ1_9MICO</name>
<proteinExistence type="predicted"/>
<evidence type="ECO:0000313" key="2">
    <source>
        <dbReference type="Proteomes" id="UP000319516"/>
    </source>
</evidence>
<sequence>MATYNTTIGRIYTTPHSKNAWAWLNAAGGWRKIDGTSTDGHTNTHLVLTAARDKGSTIRVDTNAADTLIVAAYL</sequence>
<dbReference type="Proteomes" id="UP000319516">
    <property type="component" value="Unassembled WGS sequence"/>
</dbReference>
<keyword evidence="2" id="KW-1185">Reference proteome</keyword>
<protein>
    <submittedName>
        <fullName evidence="1">Uncharacterized protein</fullName>
    </submittedName>
</protein>
<gene>
    <name evidence="1" type="ORF">FB467_3060</name>
</gene>
<dbReference type="EMBL" id="VFOP01000001">
    <property type="protein sequence ID" value="TQL51893.1"/>
    <property type="molecule type" value="Genomic_DNA"/>
</dbReference>
<evidence type="ECO:0000313" key="1">
    <source>
        <dbReference type="EMBL" id="TQL51893.1"/>
    </source>
</evidence>